<evidence type="ECO:0000259" key="1">
    <source>
        <dbReference type="PROSITE" id="PS50404"/>
    </source>
</evidence>
<comment type="caution">
    <text evidence="3">The sequence shown here is derived from an EMBL/GenBank/DDBJ whole genome shotgun (WGS) entry which is preliminary data.</text>
</comment>
<dbReference type="Gene3D" id="1.20.1050.10">
    <property type="match status" value="1"/>
</dbReference>
<dbReference type="SFLD" id="SFLDG00358">
    <property type="entry name" value="Main_(cytGST)"/>
    <property type="match status" value="1"/>
</dbReference>
<dbReference type="Pfam" id="PF13417">
    <property type="entry name" value="GST_N_3"/>
    <property type="match status" value="1"/>
</dbReference>
<feature type="domain" description="GST N-terminal" evidence="1">
    <location>
        <begin position="3"/>
        <end position="82"/>
    </location>
</feature>
<name>A0ABP9LUU0_9BURK</name>
<dbReference type="InterPro" id="IPR050983">
    <property type="entry name" value="GST_Omega/HSP26"/>
</dbReference>
<keyword evidence="4" id="KW-1185">Reference proteome</keyword>
<evidence type="ECO:0000313" key="3">
    <source>
        <dbReference type="EMBL" id="GAA5083753.1"/>
    </source>
</evidence>
<dbReference type="SFLD" id="SFLDS00019">
    <property type="entry name" value="Glutathione_Transferase_(cytos"/>
    <property type="match status" value="1"/>
</dbReference>
<dbReference type="Gene3D" id="3.40.30.10">
    <property type="entry name" value="Glutaredoxin"/>
    <property type="match status" value="1"/>
</dbReference>
<dbReference type="EMBL" id="BAABKD010000001">
    <property type="protein sequence ID" value="GAA5083753.1"/>
    <property type="molecule type" value="Genomic_DNA"/>
</dbReference>
<dbReference type="PROSITE" id="PS50405">
    <property type="entry name" value="GST_CTER"/>
    <property type="match status" value="1"/>
</dbReference>
<dbReference type="SUPFAM" id="SSF47616">
    <property type="entry name" value="GST C-terminal domain-like"/>
    <property type="match status" value="1"/>
</dbReference>
<dbReference type="PROSITE" id="PS50404">
    <property type="entry name" value="GST_NTER"/>
    <property type="match status" value="1"/>
</dbReference>
<evidence type="ECO:0000259" key="2">
    <source>
        <dbReference type="PROSITE" id="PS50405"/>
    </source>
</evidence>
<dbReference type="Pfam" id="PF13410">
    <property type="entry name" value="GST_C_2"/>
    <property type="match status" value="1"/>
</dbReference>
<feature type="domain" description="GST C-terminal" evidence="2">
    <location>
        <begin position="86"/>
        <end position="219"/>
    </location>
</feature>
<dbReference type="RefSeq" id="WP_345368786.1">
    <property type="nucleotide sequence ID" value="NZ_BAABKD010000001.1"/>
</dbReference>
<evidence type="ECO:0000313" key="4">
    <source>
        <dbReference type="Proteomes" id="UP001500227"/>
    </source>
</evidence>
<dbReference type="PANTHER" id="PTHR43968:SF6">
    <property type="entry name" value="GLUTATHIONE S-TRANSFERASE OMEGA"/>
    <property type="match status" value="1"/>
</dbReference>
<sequence>MTSFAILYSFRRCPYAMRARLALAASGMQVQLREIVLRNKPAEMLAISPKGTVPVLQCTDGTVIDESLDIMWWALRQSDPEQLLPAPEQQAELNDLIATNDGAFKWALDRYKYPPRYVSEHGTLSPEQFAQFHRDQAAELLTSLDTRLQSHPYLLGARLSMADLAIAPFVRQYAHTDLDWFAAQPWPALWDWLQRFLASERFARIMHKYAPWQPQDTPILFPPVE</sequence>
<dbReference type="InterPro" id="IPR036249">
    <property type="entry name" value="Thioredoxin-like_sf"/>
</dbReference>
<accession>A0ABP9LUU0</accession>
<organism evidence="3 4">
    <name type="scientific">Paenalcaligenes hermetiae</name>
    <dbReference type="NCBI Taxonomy" id="1157987"/>
    <lineage>
        <taxon>Bacteria</taxon>
        <taxon>Pseudomonadati</taxon>
        <taxon>Pseudomonadota</taxon>
        <taxon>Betaproteobacteria</taxon>
        <taxon>Burkholderiales</taxon>
        <taxon>Alcaligenaceae</taxon>
        <taxon>Paenalcaligenes</taxon>
    </lineage>
</organism>
<dbReference type="Proteomes" id="UP001500227">
    <property type="component" value="Unassembled WGS sequence"/>
</dbReference>
<dbReference type="CDD" id="cd03196">
    <property type="entry name" value="GST_C_5"/>
    <property type="match status" value="1"/>
</dbReference>
<dbReference type="InterPro" id="IPR036282">
    <property type="entry name" value="Glutathione-S-Trfase_C_sf"/>
</dbReference>
<proteinExistence type="predicted"/>
<protein>
    <submittedName>
        <fullName evidence="3">Glutathione S-transferase</fullName>
    </submittedName>
</protein>
<dbReference type="InterPro" id="IPR040079">
    <property type="entry name" value="Glutathione_S-Trfase"/>
</dbReference>
<dbReference type="PANTHER" id="PTHR43968">
    <property type="match status" value="1"/>
</dbReference>
<dbReference type="SUPFAM" id="SSF52833">
    <property type="entry name" value="Thioredoxin-like"/>
    <property type="match status" value="1"/>
</dbReference>
<dbReference type="InterPro" id="IPR010987">
    <property type="entry name" value="Glutathione-S-Trfase_C-like"/>
</dbReference>
<reference evidence="4" key="1">
    <citation type="journal article" date="2019" name="Int. J. Syst. Evol. Microbiol.">
        <title>The Global Catalogue of Microorganisms (GCM) 10K type strain sequencing project: providing services to taxonomists for standard genome sequencing and annotation.</title>
        <authorList>
            <consortium name="The Broad Institute Genomics Platform"/>
            <consortium name="The Broad Institute Genome Sequencing Center for Infectious Disease"/>
            <person name="Wu L."/>
            <person name="Ma J."/>
        </authorList>
    </citation>
    <scope>NUCLEOTIDE SEQUENCE [LARGE SCALE GENOMIC DNA]</scope>
    <source>
        <strain evidence="4">JCM 18423</strain>
    </source>
</reference>
<dbReference type="InterPro" id="IPR004045">
    <property type="entry name" value="Glutathione_S-Trfase_N"/>
</dbReference>
<gene>
    <name evidence="3" type="ORF">GCM10023337_00720</name>
</gene>